<evidence type="ECO:0000313" key="12">
    <source>
        <dbReference type="EMBL" id="MDT8897406.1"/>
    </source>
</evidence>
<evidence type="ECO:0000256" key="1">
    <source>
        <dbReference type="ARBA" id="ARBA00000642"/>
    </source>
</evidence>
<dbReference type="HAMAP" id="MF_00145">
    <property type="entry name" value="Phosphoglyc_kinase"/>
    <property type="match status" value="1"/>
</dbReference>
<dbReference type="Proteomes" id="UP001254165">
    <property type="component" value="Unassembled WGS sequence"/>
</dbReference>
<dbReference type="SUPFAM" id="SSF53748">
    <property type="entry name" value="Phosphoglycerate kinase"/>
    <property type="match status" value="1"/>
</dbReference>
<sequence length="391" mass="41315">MFNKKTIRDVDVKGKRVFVRVDFNVPIKDGVVGDDTRIRAALPTIQYLLDQGAAVILASHLGRPKGGPDPKYSLKPVADYLANLLGKPVKFAEDCIGPVAEEAAKALKPGEVLLLENTRFHPEEEKNDPEMAKALAALADIYVNDAFGSAHRAHASTEGIAHYLPAVAGFLMEKEIKYLGEAIENPKRPFVAILGGAKISDKIGVIRNLLKKADAILIGGGMANTFFKAKGIPMGDSLVEDEALETAKSLLAEGGERLYLPVDVVIADRFDAEAESKVMPVGPVPEGWRVLDIGPQTVEAYSKVIAGAGTVVWNGPMGVFEFPKFAQGTFGIARAVAESGAVSIIGGGESVQAINQSGLADKITHISTGGGASLEMLEGLVLPGVAALLDK</sequence>
<feature type="binding site" evidence="10">
    <location>
        <position position="119"/>
    </location>
    <ligand>
        <name>substrate</name>
    </ligand>
</feature>
<dbReference type="CDD" id="cd00318">
    <property type="entry name" value="Phosphoglycerate_kinase"/>
    <property type="match status" value="1"/>
</dbReference>
<evidence type="ECO:0000256" key="6">
    <source>
        <dbReference type="ARBA" id="ARBA00022741"/>
    </source>
</evidence>
<gene>
    <name evidence="10" type="primary">pgk</name>
    <name evidence="12" type="ORF">QYE77_03940</name>
</gene>
<organism evidence="12 13">
    <name type="scientific">Thermanaerothrix solaris</name>
    <dbReference type="NCBI Taxonomy" id="3058434"/>
    <lineage>
        <taxon>Bacteria</taxon>
        <taxon>Bacillati</taxon>
        <taxon>Chloroflexota</taxon>
        <taxon>Anaerolineae</taxon>
        <taxon>Anaerolineales</taxon>
        <taxon>Anaerolineaceae</taxon>
        <taxon>Thermanaerothrix</taxon>
    </lineage>
</organism>
<evidence type="ECO:0000256" key="11">
    <source>
        <dbReference type="RuleBase" id="RU000532"/>
    </source>
</evidence>
<evidence type="ECO:0000313" key="13">
    <source>
        <dbReference type="Proteomes" id="UP001254165"/>
    </source>
</evidence>
<evidence type="ECO:0000256" key="5">
    <source>
        <dbReference type="ARBA" id="ARBA00022679"/>
    </source>
</evidence>
<comment type="subunit">
    <text evidence="10">Monomer.</text>
</comment>
<keyword evidence="5 10" id="KW-0808">Transferase</keyword>
<keyword evidence="6 10" id="KW-0547">Nucleotide-binding</keyword>
<keyword evidence="7 10" id="KW-0418">Kinase</keyword>
<dbReference type="PANTHER" id="PTHR11406">
    <property type="entry name" value="PHOSPHOGLYCERATE KINASE"/>
    <property type="match status" value="1"/>
</dbReference>
<comment type="caution">
    <text evidence="10">Lacks conserved residue(s) required for the propagation of feature annotation.</text>
</comment>
<comment type="similarity">
    <text evidence="10 11">Belongs to the phosphoglycerate kinase family.</text>
</comment>
<feature type="binding site" evidence="10">
    <location>
        <position position="202"/>
    </location>
    <ligand>
        <name>ATP</name>
        <dbReference type="ChEBI" id="CHEBI:30616"/>
    </ligand>
</feature>
<dbReference type="Pfam" id="PF00162">
    <property type="entry name" value="PGK"/>
    <property type="match status" value="1"/>
</dbReference>
<dbReference type="InterPro" id="IPR015911">
    <property type="entry name" value="Phosphoglycerate_kinase_CS"/>
</dbReference>
<evidence type="ECO:0000256" key="2">
    <source>
        <dbReference type="ARBA" id="ARBA00004838"/>
    </source>
</evidence>
<keyword evidence="8 10" id="KW-0067">ATP-binding</keyword>
<feature type="binding site" evidence="10">
    <location>
        <begin position="347"/>
        <end position="350"/>
    </location>
    <ligand>
        <name>ATP</name>
        <dbReference type="ChEBI" id="CHEBI:30616"/>
    </ligand>
</feature>
<name>A0ABU3NKM6_9CHLR</name>
<evidence type="ECO:0000256" key="10">
    <source>
        <dbReference type="HAMAP-Rule" id="MF_00145"/>
    </source>
</evidence>
<comment type="catalytic activity">
    <reaction evidence="1 10 11">
        <text>(2R)-3-phosphoglycerate + ATP = (2R)-3-phospho-glyceroyl phosphate + ADP</text>
        <dbReference type="Rhea" id="RHEA:14801"/>
        <dbReference type="ChEBI" id="CHEBI:30616"/>
        <dbReference type="ChEBI" id="CHEBI:57604"/>
        <dbReference type="ChEBI" id="CHEBI:58272"/>
        <dbReference type="ChEBI" id="CHEBI:456216"/>
        <dbReference type="EC" id="2.7.2.3"/>
    </reaction>
</comment>
<dbReference type="EMBL" id="JAUHMF010000001">
    <property type="protein sequence ID" value="MDT8897406.1"/>
    <property type="molecule type" value="Genomic_DNA"/>
</dbReference>
<dbReference type="PANTHER" id="PTHR11406:SF23">
    <property type="entry name" value="PHOSPHOGLYCERATE KINASE 1, CHLOROPLASTIC-RELATED"/>
    <property type="match status" value="1"/>
</dbReference>
<dbReference type="EC" id="2.7.2.3" evidence="3 10"/>
<dbReference type="RefSeq" id="WP_315624059.1">
    <property type="nucleotide sequence ID" value="NZ_JAUHMF010000001.1"/>
</dbReference>
<evidence type="ECO:0000256" key="3">
    <source>
        <dbReference type="ARBA" id="ARBA00013061"/>
    </source>
</evidence>
<protein>
    <recommendedName>
        <fullName evidence="4 10">Phosphoglycerate kinase</fullName>
        <ecNumber evidence="3 10">2.7.2.3</ecNumber>
    </recommendedName>
</protein>
<evidence type="ECO:0000256" key="7">
    <source>
        <dbReference type="ARBA" id="ARBA00022777"/>
    </source>
</evidence>
<dbReference type="GO" id="GO:0004618">
    <property type="term" value="F:phosphoglycerate kinase activity"/>
    <property type="evidence" value="ECO:0007669"/>
    <property type="project" value="UniProtKB-EC"/>
</dbReference>
<comment type="caution">
    <text evidence="12">The sequence shown here is derived from an EMBL/GenBank/DDBJ whole genome shotgun (WGS) entry which is preliminary data.</text>
</comment>
<comment type="pathway">
    <text evidence="2 10">Carbohydrate degradation; glycolysis; pyruvate from D-glyceraldehyde 3-phosphate: step 2/5.</text>
</comment>
<reference evidence="12 13" key="1">
    <citation type="submission" date="2023-07" db="EMBL/GenBank/DDBJ databases">
        <title>Novel species of Thermanaerothrix with wide hydrolytic capabilities.</title>
        <authorList>
            <person name="Zayulina K.S."/>
            <person name="Podosokorskaya O.A."/>
            <person name="Elcheninov A.G."/>
        </authorList>
    </citation>
    <scope>NUCLEOTIDE SEQUENCE [LARGE SCALE GENOMIC DNA]</scope>
    <source>
        <strain evidence="12 13">4228-RoL</strain>
    </source>
</reference>
<evidence type="ECO:0000256" key="8">
    <source>
        <dbReference type="ARBA" id="ARBA00022840"/>
    </source>
</evidence>
<feature type="binding site" evidence="10">
    <location>
        <begin position="60"/>
        <end position="63"/>
    </location>
    <ligand>
        <name>substrate</name>
    </ligand>
</feature>
<dbReference type="InterPro" id="IPR001576">
    <property type="entry name" value="Phosphoglycerate_kinase"/>
</dbReference>
<dbReference type="PIRSF" id="PIRSF000724">
    <property type="entry name" value="Pgk"/>
    <property type="match status" value="1"/>
</dbReference>
<accession>A0ABU3NKM6</accession>
<dbReference type="InterPro" id="IPR015824">
    <property type="entry name" value="Phosphoglycerate_kinase_N"/>
</dbReference>
<dbReference type="PROSITE" id="PS00111">
    <property type="entry name" value="PGLYCERATE_KINASE"/>
    <property type="match status" value="1"/>
</dbReference>
<evidence type="ECO:0000256" key="9">
    <source>
        <dbReference type="ARBA" id="ARBA00023152"/>
    </source>
</evidence>
<proteinExistence type="inferred from homology"/>
<feature type="binding site" evidence="10">
    <location>
        <position position="37"/>
    </location>
    <ligand>
        <name>substrate</name>
    </ligand>
</feature>
<keyword evidence="10" id="KW-0963">Cytoplasm</keyword>
<keyword evidence="9 10" id="KW-0324">Glycolysis</keyword>
<feature type="binding site" evidence="10">
    <location>
        <position position="152"/>
    </location>
    <ligand>
        <name>substrate</name>
    </ligand>
</feature>
<comment type="subcellular location">
    <subcellularLocation>
        <location evidence="10">Cytoplasm</location>
    </subcellularLocation>
</comment>
<evidence type="ECO:0000256" key="4">
    <source>
        <dbReference type="ARBA" id="ARBA00016471"/>
    </source>
</evidence>
<dbReference type="Gene3D" id="3.40.50.1260">
    <property type="entry name" value="Phosphoglycerate kinase, N-terminal domain"/>
    <property type="match status" value="2"/>
</dbReference>
<keyword evidence="13" id="KW-1185">Reference proteome</keyword>
<feature type="binding site" evidence="10">
    <location>
        <begin position="22"/>
        <end position="24"/>
    </location>
    <ligand>
        <name>substrate</name>
    </ligand>
</feature>
<feature type="binding site" evidence="10">
    <location>
        <position position="321"/>
    </location>
    <ligand>
        <name>ATP</name>
        <dbReference type="ChEBI" id="CHEBI:30616"/>
    </ligand>
</feature>
<dbReference type="PRINTS" id="PR00477">
    <property type="entry name" value="PHGLYCKINASE"/>
</dbReference>
<dbReference type="InterPro" id="IPR036043">
    <property type="entry name" value="Phosphoglycerate_kinase_sf"/>
</dbReference>